<dbReference type="Proteomes" id="UP001239019">
    <property type="component" value="Unassembled WGS sequence"/>
</dbReference>
<feature type="domain" description="Serine aminopeptidase S33" evidence="1">
    <location>
        <begin position="47"/>
        <end position="141"/>
    </location>
</feature>
<dbReference type="RefSeq" id="WP_306729121.1">
    <property type="nucleotide sequence ID" value="NZ_JAVDDT010000008.1"/>
</dbReference>
<dbReference type="SUPFAM" id="SSF53474">
    <property type="entry name" value="alpha/beta-Hydrolases"/>
    <property type="match status" value="1"/>
</dbReference>
<keyword evidence="3" id="KW-1185">Reference proteome</keyword>
<sequence length="213" mass="23042">MMATGSGNSERIMIEGPAGQLEGILEHPADPPVAIAVACHPHPQHEGTMHNKVVHTLARAFRDAGAVTLRFNFRGVGRSEGEFDRAIGETEDALAAIAFLRARYPGLPLWLGGFSFGAQVSIQASSKANPDCLISIAPPVQRFGEAKPARPDCPWLVVQGEADEVVEADGVFRWINSHDPAPTVKRFPGVGHFFHGKLTPLHRTIREFLADQA</sequence>
<dbReference type="GO" id="GO:0004386">
    <property type="term" value="F:helicase activity"/>
    <property type="evidence" value="ECO:0007669"/>
    <property type="project" value="UniProtKB-KW"/>
</dbReference>
<dbReference type="Gene3D" id="3.40.50.1820">
    <property type="entry name" value="alpha/beta hydrolase"/>
    <property type="match status" value="1"/>
</dbReference>
<dbReference type="Pfam" id="PF12146">
    <property type="entry name" value="Hydrolase_4"/>
    <property type="match status" value="1"/>
</dbReference>
<accession>A0ABU0W9F8</accession>
<comment type="caution">
    <text evidence="2">The sequence shown here is derived from an EMBL/GenBank/DDBJ whole genome shotgun (WGS) entry which is preliminary data.</text>
</comment>
<evidence type="ECO:0000313" key="2">
    <source>
        <dbReference type="EMBL" id="MDQ2070626.1"/>
    </source>
</evidence>
<gene>
    <name evidence="2" type="ORF">RBH19_12165</name>
</gene>
<reference evidence="2 3" key="1">
    <citation type="submission" date="2023-08" db="EMBL/GenBank/DDBJ databases">
        <title>Whole-genome sequencing of halo(alkali)philic microorganisms from hypersaline lakes.</title>
        <authorList>
            <person name="Sorokin D.Y."/>
            <person name="Abbas B."/>
            <person name="Merkel A.Y."/>
        </authorList>
    </citation>
    <scope>NUCLEOTIDE SEQUENCE [LARGE SCALE GENOMIC DNA]</scope>
    <source>
        <strain evidence="2 3">AB-CW4</strain>
    </source>
</reference>
<dbReference type="EMBL" id="JAVDDT010000008">
    <property type="protein sequence ID" value="MDQ2070626.1"/>
    <property type="molecule type" value="Genomic_DNA"/>
</dbReference>
<evidence type="ECO:0000259" key="1">
    <source>
        <dbReference type="Pfam" id="PF12146"/>
    </source>
</evidence>
<keyword evidence="2" id="KW-0378">Hydrolase</keyword>
<name>A0ABU0W9F8_9GAMM</name>
<dbReference type="InterPro" id="IPR022742">
    <property type="entry name" value="Hydrolase_4"/>
</dbReference>
<dbReference type="PANTHER" id="PTHR42103:SF2">
    <property type="entry name" value="AB HYDROLASE-1 DOMAIN-CONTAINING PROTEIN"/>
    <property type="match status" value="1"/>
</dbReference>
<evidence type="ECO:0000313" key="3">
    <source>
        <dbReference type="Proteomes" id="UP001239019"/>
    </source>
</evidence>
<dbReference type="InterPro" id="IPR029058">
    <property type="entry name" value="AB_hydrolase_fold"/>
</dbReference>
<dbReference type="PANTHER" id="PTHR42103">
    <property type="entry name" value="ALPHA/BETA-HYDROLASES SUPERFAMILY PROTEIN"/>
    <property type="match status" value="1"/>
</dbReference>
<proteinExistence type="predicted"/>
<organism evidence="2 3">
    <name type="scientific">Natronospira bacteriovora</name>
    <dbReference type="NCBI Taxonomy" id="3069753"/>
    <lineage>
        <taxon>Bacteria</taxon>
        <taxon>Pseudomonadati</taxon>
        <taxon>Pseudomonadota</taxon>
        <taxon>Gammaproteobacteria</taxon>
        <taxon>Natronospirales</taxon>
        <taxon>Natronospiraceae</taxon>
        <taxon>Natronospira</taxon>
    </lineage>
</organism>
<keyword evidence="2" id="KW-0547">Nucleotide-binding</keyword>
<dbReference type="GO" id="GO:0016787">
    <property type="term" value="F:hydrolase activity"/>
    <property type="evidence" value="ECO:0007669"/>
    <property type="project" value="UniProtKB-KW"/>
</dbReference>
<protein>
    <submittedName>
        <fullName evidence="2">Alpha/beta hydrolase</fullName>
    </submittedName>
</protein>
<keyword evidence="2" id="KW-0067">ATP-binding</keyword>
<keyword evidence="2" id="KW-0347">Helicase</keyword>